<name>A0A367KZP2_9HYPO</name>
<feature type="region of interest" description="Disordered" evidence="1">
    <location>
        <begin position="32"/>
        <end position="51"/>
    </location>
</feature>
<dbReference type="EMBL" id="LKCN02000026">
    <property type="protein sequence ID" value="RCI07636.1"/>
    <property type="molecule type" value="Genomic_DNA"/>
</dbReference>
<accession>A0A367KZP2</accession>
<feature type="non-terminal residue" evidence="3">
    <location>
        <position position="141"/>
    </location>
</feature>
<feature type="chain" id="PRO_5016644821" evidence="2">
    <location>
        <begin position="35"/>
        <end position="141"/>
    </location>
</feature>
<organism evidence="3 4">
    <name type="scientific">Ophiocordyceps polyrhachis-furcata BCC 54312</name>
    <dbReference type="NCBI Taxonomy" id="1330021"/>
    <lineage>
        <taxon>Eukaryota</taxon>
        <taxon>Fungi</taxon>
        <taxon>Dikarya</taxon>
        <taxon>Ascomycota</taxon>
        <taxon>Pezizomycotina</taxon>
        <taxon>Sordariomycetes</taxon>
        <taxon>Hypocreomycetidae</taxon>
        <taxon>Hypocreales</taxon>
        <taxon>Ophiocordycipitaceae</taxon>
        <taxon>Ophiocordyceps</taxon>
    </lineage>
</organism>
<sequence length="141" mass="15771">MRCREDRTKPVSTHVHFLLLSFPLLSFLPPPSLRTEPREQRPNMPADGDGLPAKQTATFTFSLNFQHYTLLPKYIARRHGHGLAWPSWLAGPARPQAANLPRAQLSPIGAPWTCLAYNMLGRCTTETLPAIVRYVGPLMAN</sequence>
<keyword evidence="2" id="KW-0732">Signal</keyword>
<comment type="caution">
    <text evidence="3">The sequence shown here is derived from an EMBL/GenBank/DDBJ whole genome shotgun (WGS) entry which is preliminary data.</text>
</comment>
<gene>
    <name evidence="3" type="ORF">L249_1619</name>
</gene>
<evidence type="ECO:0000256" key="1">
    <source>
        <dbReference type="SAM" id="MobiDB-lite"/>
    </source>
</evidence>
<keyword evidence="4" id="KW-1185">Reference proteome</keyword>
<evidence type="ECO:0000313" key="4">
    <source>
        <dbReference type="Proteomes" id="UP000253664"/>
    </source>
</evidence>
<dbReference type="AlphaFoldDB" id="A0A367KZP2"/>
<reference evidence="3 4" key="1">
    <citation type="journal article" date="2015" name="BMC Genomics">
        <title>Insights from the genome of Ophiocordyceps polyrhachis-furcata to pathogenicity and host specificity in insect fungi.</title>
        <authorList>
            <person name="Wichadakul D."/>
            <person name="Kobmoo N."/>
            <person name="Ingsriswang S."/>
            <person name="Tangphatsornruang S."/>
            <person name="Chantasingh D."/>
            <person name="Luangsa-ard J.J."/>
            <person name="Eurwilaichitr L."/>
        </authorList>
    </citation>
    <scope>NUCLEOTIDE SEQUENCE [LARGE SCALE GENOMIC DNA]</scope>
    <source>
        <strain evidence="3 4">BCC 54312</strain>
    </source>
</reference>
<evidence type="ECO:0000313" key="3">
    <source>
        <dbReference type="EMBL" id="RCI07636.1"/>
    </source>
</evidence>
<evidence type="ECO:0000256" key="2">
    <source>
        <dbReference type="SAM" id="SignalP"/>
    </source>
</evidence>
<dbReference type="Proteomes" id="UP000253664">
    <property type="component" value="Unassembled WGS sequence"/>
</dbReference>
<feature type="signal peptide" evidence="2">
    <location>
        <begin position="1"/>
        <end position="34"/>
    </location>
</feature>
<protein>
    <submittedName>
        <fullName evidence="3">Uncharacterized protein</fullName>
    </submittedName>
</protein>
<proteinExistence type="predicted"/>